<accession>A0AAV2SGU2</accession>
<dbReference type="PANTHER" id="PTHR22803">
    <property type="entry name" value="MANNOSE, PHOSPHOLIPASE, LECTIN RECEPTOR RELATED"/>
    <property type="match status" value="1"/>
</dbReference>
<dbReference type="InterPro" id="IPR016186">
    <property type="entry name" value="C-type_lectin-like/link_sf"/>
</dbReference>
<dbReference type="CDD" id="cd00037">
    <property type="entry name" value="CLECT"/>
    <property type="match status" value="1"/>
</dbReference>
<dbReference type="EMBL" id="CAXKWB010062405">
    <property type="protein sequence ID" value="CAL4185241.1"/>
    <property type="molecule type" value="Genomic_DNA"/>
</dbReference>
<dbReference type="Gene3D" id="3.10.100.10">
    <property type="entry name" value="Mannose-Binding Protein A, subunit A"/>
    <property type="match status" value="1"/>
</dbReference>
<evidence type="ECO:0000313" key="3">
    <source>
        <dbReference type="Proteomes" id="UP001497623"/>
    </source>
</evidence>
<dbReference type="PROSITE" id="PS50041">
    <property type="entry name" value="C_TYPE_LECTIN_2"/>
    <property type="match status" value="1"/>
</dbReference>
<protein>
    <recommendedName>
        <fullName evidence="1">C-type lectin domain-containing protein</fullName>
    </recommendedName>
</protein>
<keyword evidence="3" id="KW-1185">Reference proteome</keyword>
<comment type="caution">
    <text evidence="2">The sequence shown here is derived from an EMBL/GenBank/DDBJ whole genome shotgun (WGS) entry which is preliminary data.</text>
</comment>
<name>A0AAV2SGU2_MEGNR</name>
<feature type="domain" description="C-type lectin" evidence="1">
    <location>
        <begin position="58"/>
        <end position="184"/>
    </location>
</feature>
<evidence type="ECO:0000259" key="1">
    <source>
        <dbReference type="PROSITE" id="PS50041"/>
    </source>
</evidence>
<sequence length="186" mass="21943">FDSRWRSVKEPQKIINTPSSRQLRPQLKLDKVGYGYQPLREETELEFGRSCEFPFMMLGKECFYLHTDDRITWLEAVELCEEMCSFLAEVNDPKPLLAYVNQTYFRQECGFWLGATDQKIEGKWTWNSGFPIDRSVWGMGQPNNYKDQDCMEIKLHHHEKVANPDGYCFIQDVSCDEKQYAICEKL</sequence>
<organism evidence="2 3">
    <name type="scientific">Meganyctiphanes norvegica</name>
    <name type="common">Northern krill</name>
    <name type="synonym">Thysanopoda norvegica</name>
    <dbReference type="NCBI Taxonomy" id="48144"/>
    <lineage>
        <taxon>Eukaryota</taxon>
        <taxon>Metazoa</taxon>
        <taxon>Ecdysozoa</taxon>
        <taxon>Arthropoda</taxon>
        <taxon>Crustacea</taxon>
        <taxon>Multicrustacea</taxon>
        <taxon>Malacostraca</taxon>
        <taxon>Eumalacostraca</taxon>
        <taxon>Eucarida</taxon>
        <taxon>Euphausiacea</taxon>
        <taxon>Euphausiidae</taxon>
        <taxon>Meganyctiphanes</taxon>
    </lineage>
</organism>
<gene>
    <name evidence="2" type="ORF">MNOR_LOCUS35924</name>
</gene>
<evidence type="ECO:0000313" key="2">
    <source>
        <dbReference type="EMBL" id="CAL4185241.1"/>
    </source>
</evidence>
<feature type="non-terminal residue" evidence="2">
    <location>
        <position position="1"/>
    </location>
</feature>
<dbReference type="InterPro" id="IPR050111">
    <property type="entry name" value="C-type_lectin/snaclec_domain"/>
</dbReference>
<dbReference type="InterPro" id="IPR016187">
    <property type="entry name" value="CTDL_fold"/>
</dbReference>
<reference evidence="2 3" key="1">
    <citation type="submission" date="2024-05" db="EMBL/GenBank/DDBJ databases">
        <authorList>
            <person name="Wallberg A."/>
        </authorList>
    </citation>
    <scope>NUCLEOTIDE SEQUENCE [LARGE SCALE GENOMIC DNA]</scope>
</reference>
<dbReference type="Pfam" id="PF00059">
    <property type="entry name" value="Lectin_C"/>
    <property type="match status" value="1"/>
</dbReference>
<dbReference type="InterPro" id="IPR001304">
    <property type="entry name" value="C-type_lectin-like"/>
</dbReference>
<dbReference type="Proteomes" id="UP001497623">
    <property type="component" value="Unassembled WGS sequence"/>
</dbReference>
<dbReference type="SUPFAM" id="SSF56436">
    <property type="entry name" value="C-type lectin-like"/>
    <property type="match status" value="1"/>
</dbReference>
<dbReference type="AlphaFoldDB" id="A0AAV2SGU2"/>
<proteinExistence type="predicted"/>
<dbReference type="SMART" id="SM00034">
    <property type="entry name" value="CLECT"/>
    <property type="match status" value="1"/>
</dbReference>